<dbReference type="Proteomes" id="UP000258309">
    <property type="component" value="Unassembled WGS sequence"/>
</dbReference>
<evidence type="ECO:0000313" key="3">
    <source>
        <dbReference type="EMBL" id="RFU30443.1"/>
    </source>
</evidence>
<dbReference type="STRING" id="5539.A0A3E2HBD8"/>
<dbReference type="EMBL" id="NCSJ02000100">
    <property type="protein sequence ID" value="RFU30443.1"/>
    <property type="molecule type" value="Genomic_DNA"/>
</dbReference>
<feature type="non-terminal residue" evidence="3">
    <location>
        <position position="1"/>
    </location>
</feature>
<dbReference type="Pfam" id="PF11951">
    <property type="entry name" value="Fungal_trans_2"/>
    <property type="match status" value="1"/>
</dbReference>
<evidence type="ECO:0000256" key="2">
    <source>
        <dbReference type="ARBA" id="ARBA00023242"/>
    </source>
</evidence>
<dbReference type="PANTHER" id="PTHR37534:SF25">
    <property type="entry name" value="ZN(II)2CYS6 TRANSCRIPTION FACTOR (EUROFUNG)"/>
    <property type="match status" value="1"/>
</dbReference>
<protein>
    <submittedName>
        <fullName evidence="3">Uncharacterized protein</fullName>
    </submittedName>
</protein>
<feature type="non-terminal residue" evidence="3">
    <location>
        <position position="585"/>
    </location>
</feature>
<dbReference type="GO" id="GO:0045944">
    <property type="term" value="P:positive regulation of transcription by RNA polymerase II"/>
    <property type="evidence" value="ECO:0007669"/>
    <property type="project" value="TreeGrafter"/>
</dbReference>
<dbReference type="OrthoDB" id="4525710at2759"/>
<dbReference type="SUPFAM" id="SSF57701">
    <property type="entry name" value="Zn2/Cys6 DNA-binding domain"/>
    <property type="match status" value="1"/>
</dbReference>
<comment type="caution">
    <text evidence="3">The sequence shown here is derived from an EMBL/GenBank/DDBJ whole genome shotgun (WGS) entry which is preliminary data.</text>
</comment>
<reference evidence="3 4" key="1">
    <citation type="submission" date="2018-05" db="EMBL/GenBank/DDBJ databases">
        <title>Draft genome sequence of Scytalidium lignicola DSM 105466, a ubiquitous saprotrophic fungus.</title>
        <authorList>
            <person name="Buettner E."/>
            <person name="Gebauer A.M."/>
            <person name="Hofrichter M."/>
            <person name="Liers C."/>
            <person name="Kellner H."/>
        </authorList>
    </citation>
    <scope>NUCLEOTIDE SEQUENCE [LARGE SCALE GENOMIC DNA]</scope>
    <source>
        <strain evidence="3 4">DSM 105466</strain>
    </source>
</reference>
<dbReference type="GO" id="GO:0000981">
    <property type="term" value="F:DNA-binding transcription factor activity, RNA polymerase II-specific"/>
    <property type="evidence" value="ECO:0007669"/>
    <property type="project" value="InterPro"/>
</dbReference>
<dbReference type="InterPro" id="IPR001138">
    <property type="entry name" value="Zn2Cys6_DnaBD"/>
</dbReference>
<dbReference type="GO" id="GO:0000976">
    <property type="term" value="F:transcription cis-regulatory region binding"/>
    <property type="evidence" value="ECO:0007669"/>
    <property type="project" value="TreeGrafter"/>
</dbReference>
<dbReference type="InterPro" id="IPR036864">
    <property type="entry name" value="Zn2-C6_fun-type_DNA-bd_sf"/>
</dbReference>
<name>A0A3E2HBD8_SCYLI</name>
<organism evidence="3 4">
    <name type="scientific">Scytalidium lignicola</name>
    <name type="common">Hyphomycete</name>
    <dbReference type="NCBI Taxonomy" id="5539"/>
    <lineage>
        <taxon>Eukaryota</taxon>
        <taxon>Fungi</taxon>
        <taxon>Dikarya</taxon>
        <taxon>Ascomycota</taxon>
        <taxon>Pezizomycotina</taxon>
        <taxon>Leotiomycetes</taxon>
        <taxon>Leotiomycetes incertae sedis</taxon>
        <taxon>Scytalidium</taxon>
    </lineage>
</organism>
<comment type="subcellular location">
    <subcellularLocation>
        <location evidence="1">Nucleus</location>
    </subcellularLocation>
</comment>
<dbReference type="CDD" id="cd00067">
    <property type="entry name" value="GAL4"/>
    <property type="match status" value="1"/>
</dbReference>
<dbReference type="InterPro" id="IPR021858">
    <property type="entry name" value="Fun_TF"/>
</dbReference>
<proteinExistence type="predicted"/>
<dbReference type="AlphaFoldDB" id="A0A3E2HBD8"/>
<evidence type="ECO:0000256" key="1">
    <source>
        <dbReference type="ARBA" id="ARBA00004123"/>
    </source>
</evidence>
<gene>
    <name evidence="3" type="ORF">B7463_g5911</name>
</gene>
<sequence length="585" mass="67067">MNGSDGTVSREKRSRLVTGCQGCRERHLKCRRYMLNHDYKLILYKGDTNTPSCLRCITANIECVRSVNVRFKKFNDGNKELDLTFPEDQTWTESGNITQFYNETQDLIRYYQGKDVSPLNNFLDIHSRVLSISGCYVDNDRAHSKDCTDHELVPQQEQYTVPMSEDVNLSGEPGSGFSAYRDHSEQSTTQASTPISIGILSPAVVGPNDGIESIDNQNMIITLTDREAVLMRNFIEKMALWADISDMQRHFETEVPRRALYQPVLRFAIFAFSSRHINRSTNDDSTESLQYHNKCLQLLIPKLSELNEEINEDILAAIAILRQYEEMDDYDSRCHLIGTTKLLNSISTFGSSGGLGEAAAWLCLRQDIYVSLVSQQPLRMHLENFHNSKTFRNNDDVSWANKMVFLLAKILSYAFSIDQEYNTTHLHEVSYEVDEWSRLKPPTFNPIRFLPQNKQDKRAFPEIWLLSPFHVIALQYYHIAKVVLAVSVQQPKVSGYENLRHGRRIEKIVHDNLLIILGLALSNSAAENTLFTARHALSVWGGVFRDTLEREATLSFLITMENRTGWKAGELINTLKKQWDEDIDM</sequence>
<evidence type="ECO:0000313" key="4">
    <source>
        <dbReference type="Proteomes" id="UP000258309"/>
    </source>
</evidence>
<dbReference type="Gene3D" id="4.10.240.10">
    <property type="entry name" value="Zn(2)-C6 fungal-type DNA-binding domain"/>
    <property type="match status" value="1"/>
</dbReference>
<accession>A0A3E2HBD8</accession>
<dbReference type="OMA" id="SHANSQM"/>
<keyword evidence="4" id="KW-1185">Reference proteome</keyword>
<dbReference type="GO" id="GO:0005634">
    <property type="term" value="C:nucleus"/>
    <property type="evidence" value="ECO:0007669"/>
    <property type="project" value="UniProtKB-SubCell"/>
</dbReference>
<dbReference type="PANTHER" id="PTHR37534">
    <property type="entry name" value="TRANSCRIPTIONAL ACTIVATOR PROTEIN UGA3"/>
    <property type="match status" value="1"/>
</dbReference>
<dbReference type="GO" id="GO:0008270">
    <property type="term" value="F:zinc ion binding"/>
    <property type="evidence" value="ECO:0007669"/>
    <property type="project" value="InterPro"/>
</dbReference>
<keyword evidence="2" id="KW-0539">Nucleus</keyword>